<proteinExistence type="predicted"/>
<dbReference type="InterPro" id="IPR026780">
    <property type="entry name" value="PNRC1/2"/>
</dbReference>
<evidence type="ECO:0000256" key="3">
    <source>
        <dbReference type="ARBA" id="ARBA00023159"/>
    </source>
</evidence>
<keyword evidence="3" id="KW-0010">Activator</keyword>
<organism evidence="7">
    <name type="scientific">Clastoptera arizonana</name>
    <name type="common">Arizona spittle bug</name>
    <dbReference type="NCBI Taxonomy" id="38151"/>
    <lineage>
        <taxon>Eukaryota</taxon>
        <taxon>Metazoa</taxon>
        <taxon>Ecdysozoa</taxon>
        <taxon>Arthropoda</taxon>
        <taxon>Hexapoda</taxon>
        <taxon>Insecta</taxon>
        <taxon>Pterygota</taxon>
        <taxon>Neoptera</taxon>
        <taxon>Paraneoptera</taxon>
        <taxon>Hemiptera</taxon>
        <taxon>Auchenorrhyncha</taxon>
        <taxon>Cercopoidea</taxon>
        <taxon>Clastopteridae</taxon>
        <taxon>Clastoptera</taxon>
    </lineage>
</organism>
<evidence type="ECO:0000256" key="2">
    <source>
        <dbReference type="ARBA" id="ARBA00023015"/>
    </source>
</evidence>
<protein>
    <recommendedName>
        <fullName evidence="8">Proline-rich nuclear receptor coactivator 2</fullName>
    </recommendedName>
</protein>
<dbReference type="AlphaFoldDB" id="A0A1B6CP37"/>
<keyword evidence="5" id="KW-0539">Nucleus</keyword>
<keyword evidence="4" id="KW-0804">Transcription</keyword>
<dbReference type="EMBL" id="GEDC01022062">
    <property type="protein sequence ID" value="JAS15236.1"/>
    <property type="molecule type" value="Transcribed_RNA"/>
</dbReference>
<dbReference type="GO" id="GO:0005634">
    <property type="term" value="C:nucleus"/>
    <property type="evidence" value="ECO:0007669"/>
    <property type="project" value="UniProtKB-SubCell"/>
</dbReference>
<evidence type="ECO:0000256" key="1">
    <source>
        <dbReference type="ARBA" id="ARBA00004123"/>
    </source>
</evidence>
<feature type="compositionally biased region" description="Polar residues" evidence="6">
    <location>
        <begin position="72"/>
        <end position="95"/>
    </location>
</feature>
<sequence>MAKDSETKFSNNTSSKCYSRVVKSSLYYNGQVTPTRGKHRLLDNSKLENVEKKSKFKPLERIINMSSPNNIELESPSKFVTSPSKEGNQSPSPTLGTFYAGAKFSEPPSPNALPKPPSHWTPKIRMSSGGAFPFLLGGNINSCNEMHLKMLLNVKA</sequence>
<dbReference type="GO" id="GO:0016071">
    <property type="term" value="P:mRNA metabolic process"/>
    <property type="evidence" value="ECO:0007669"/>
    <property type="project" value="UniProtKB-ARBA"/>
</dbReference>
<dbReference type="Pfam" id="PF15365">
    <property type="entry name" value="PNRC"/>
    <property type="match status" value="1"/>
</dbReference>
<comment type="subcellular location">
    <subcellularLocation>
        <location evidence="1">Nucleus</location>
    </subcellularLocation>
</comment>
<dbReference type="InterPro" id="IPR028322">
    <property type="entry name" value="PNRC-like_rgn"/>
</dbReference>
<evidence type="ECO:0000256" key="4">
    <source>
        <dbReference type="ARBA" id="ARBA00023163"/>
    </source>
</evidence>
<evidence type="ECO:0000313" key="7">
    <source>
        <dbReference type="EMBL" id="JAS15236.1"/>
    </source>
</evidence>
<accession>A0A1B6CP37</accession>
<name>A0A1B6CP37_9HEMI</name>
<dbReference type="PANTHER" id="PTHR15405">
    <property type="entry name" value="PROLINE-RICH NUCLEAR RECEPTOR COACTIVATOR"/>
    <property type="match status" value="1"/>
</dbReference>
<evidence type="ECO:0000256" key="6">
    <source>
        <dbReference type="SAM" id="MobiDB-lite"/>
    </source>
</evidence>
<evidence type="ECO:0008006" key="8">
    <source>
        <dbReference type="Google" id="ProtNLM"/>
    </source>
</evidence>
<gene>
    <name evidence="7" type="ORF">g.10122</name>
</gene>
<keyword evidence="2" id="KW-0805">Transcription regulation</keyword>
<evidence type="ECO:0000256" key="5">
    <source>
        <dbReference type="ARBA" id="ARBA00023242"/>
    </source>
</evidence>
<feature type="region of interest" description="Disordered" evidence="6">
    <location>
        <begin position="72"/>
        <end position="101"/>
    </location>
</feature>
<reference evidence="7" key="1">
    <citation type="submission" date="2015-12" db="EMBL/GenBank/DDBJ databases">
        <title>De novo transcriptome assembly of four potential Pierce s Disease insect vectors from Arizona vineyards.</title>
        <authorList>
            <person name="Tassone E.E."/>
        </authorList>
    </citation>
    <scope>NUCLEOTIDE SEQUENCE</scope>
</reference>